<keyword evidence="2" id="KW-1185">Reference proteome</keyword>
<dbReference type="AlphaFoldDB" id="D3Q7N2"/>
<dbReference type="InterPro" id="IPR007815">
    <property type="entry name" value="Emycin_Estase"/>
</dbReference>
<dbReference type="OrthoDB" id="9810066at2"/>
<name>D3Q7N2_STANL</name>
<accession>D3Q7N2</accession>
<gene>
    <name evidence="1" type="ordered locus">Snas_4732</name>
</gene>
<dbReference type="GO" id="GO:0046677">
    <property type="term" value="P:response to antibiotic"/>
    <property type="evidence" value="ECO:0007669"/>
    <property type="project" value="InterPro"/>
</dbReference>
<sequence length="313" mass="34820">MSDAVTNWIEHHAHRLTEFDPAAPLTDLKPLRAMIGGAKVVALGSSIRTSHELSALSHRILRLLVEFSGFRSLAFEGDDPHELGLDEYISTGTGDARALLSVARTFWQLEEVADLVEWMREHHRQHPDDAIRFARDLRRIPDSAPGPEDLAAIERDLADNITWWLEESTTKIVHWGGIAHTAVGDPRAVSPAPEPIEHRNAGAYLRERLGPDYVSVGLTFHHGLAPFEIPPPPEGFADHVLGQVAMDAYLLDLRQECPPSVESWLRSPTRTRLIGPAFDPGDHESFHMSGGSLKDWFDILIHVNEISPAQPLD</sequence>
<reference evidence="1 2" key="1">
    <citation type="journal article" date="2009" name="Stand. Genomic Sci.">
        <title>Complete genome sequence of Stackebrandtia nassauensis type strain (LLR-40K-21).</title>
        <authorList>
            <person name="Munk C."/>
            <person name="Lapidus A."/>
            <person name="Copeland A."/>
            <person name="Jando M."/>
            <person name="Mayilraj S."/>
            <person name="Glavina Del Rio T."/>
            <person name="Nolan M."/>
            <person name="Chen F."/>
            <person name="Lucas S."/>
            <person name="Tice H."/>
            <person name="Cheng J.F."/>
            <person name="Han C."/>
            <person name="Detter J.C."/>
            <person name="Bruce D."/>
            <person name="Goodwin L."/>
            <person name="Chain P."/>
            <person name="Pitluck S."/>
            <person name="Goker M."/>
            <person name="Ovchinikova G."/>
            <person name="Pati A."/>
            <person name="Ivanova N."/>
            <person name="Mavromatis K."/>
            <person name="Chen A."/>
            <person name="Palaniappan K."/>
            <person name="Land M."/>
            <person name="Hauser L."/>
            <person name="Chang Y.J."/>
            <person name="Jeffries C.D."/>
            <person name="Bristow J."/>
            <person name="Eisen J.A."/>
            <person name="Markowitz V."/>
            <person name="Hugenholtz P."/>
            <person name="Kyrpides N.C."/>
            <person name="Klenk H.P."/>
        </authorList>
    </citation>
    <scope>NUCLEOTIDE SEQUENCE [LARGE SCALE GENOMIC DNA]</scope>
    <source>
        <strain evidence="2">DSM 44728 / CIP 108903 / NRRL B-16338 / NBRC 102104 / LLR-40K-21</strain>
    </source>
</reference>
<dbReference type="KEGG" id="sna:Snas_4732"/>
<dbReference type="EMBL" id="CP001778">
    <property type="protein sequence ID" value="ADD44374.1"/>
    <property type="molecule type" value="Genomic_DNA"/>
</dbReference>
<dbReference type="eggNOG" id="COG2312">
    <property type="taxonomic scope" value="Bacteria"/>
</dbReference>
<dbReference type="CDD" id="cd14728">
    <property type="entry name" value="Ere-like"/>
    <property type="match status" value="1"/>
</dbReference>
<proteinExistence type="predicted"/>
<dbReference type="PANTHER" id="PTHR31299:SF0">
    <property type="entry name" value="ESTERASE, PUTATIVE (AFU_ORTHOLOGUE AFUA_1G05850)-RELATED"/>
    <property type="match status" value="1"/>
</dbReference>
<dbReference type="Proteomes" id="UP000000844">
    <property type="component" value="Chromosome"/>
</dbReference>
<protein>
    <submittedName>
        <fullName evidence="1">Erythromycin esterase</fullName>
    </submittedName>
</protein>
<evidence type="ECO:0000313" key="2">
    <source>
        <dbReference type="Proteomes" id="UP000000844"/>
    </source>
</evidence>
<dbReference type="Pfam" id="PF05139">
    <property type="entry name" value="Erythro_esteras"/>
    <property type="match status" value="2"/>
</dbReference>
<dbReference type="Gene3D" id="3.40.1660.10">
    <property type="entry name" value="EreA-like (biosynthetic domain)"/>
    <property type="match status" value="1"/>
</dbReference>
<organism evidence="1 2">
    <name type="scientific">Stackebrandtia nassauensis (strain DSM 44728 / CIP 108903 / NRRL B-16338 / NBRC 102104 / LLR-40K-21)</name>
    <dbReference type="NCBI Taxonomy" id="446470"/>
    <lineage>
        <taxon>Bacteria</taxon>
        <taxon>Bacillati</taxon>
        <taxon>Actinomycetota</taxon>
        <taxon>Actinomycetes</taxon>
        <taxon>Glycomycetales</taxon>
        <taxon>Glycomycetaceae</taxon>
        <taxon>Stackebrandtia</taxon>
    </lineage>
</organism>
<evidence type="ECO:0000313" key="1">
    <source>
        <dbReference type="EMBL" id="ADD44374.1"/>
    </source>
</evidence>
<dbReference type="HOGENOM" id="CLU_026490_2_1_11"/>
<dbReference type="Gene3D" id="3.30.1870.10">
    <property type="entry name" value="EreA-like, domain 2"/>
    <property type="match status" value="1"/>
</dbReference>
<dbReference type="InterPro" id="IPR052036">
    <property type="entry name" value="Hydrolase/PRTase-associated"/>
</dbReference>
<dbReference type="SUPFAM" id="SSF159501">
    <property type="entry name" value="EreA/ChaN-like"/>
    <property type="match status" value="1"/>
</dbReference>
<dbReference type="PANTHER" id="PTHR31299">
    <property type="entry name" value="ESTERASE, PUTATIVE (AFU_ORTHOLOGUE AFUA_1G05850)-RELATED"/>
    <property type="match status" value="1"/>
</dbReference>
<dbReference type="RefSeq" id="WP_013019945.1">
    <property type="nucleotide sequence ID" value="NC_013947.1"/>
</dbReference>
<dbReference type="STRING" id="446470.Snas_4732"/>